<evidence type="ECO:0000313" key="1">
    <source>
        <dbReference type="EMBL" id="JAH86169.1"/>
    </source>
</evidence>
<reference evidence="1" key="2">
    <citation type="journal article" date="2015" name="Fish Shellfish Immunol.">
        <title>Early steps in the European eel (Anguilla anguilla)-Vibrio vulnificus interaction in the gills: Role of the RtxA13 toxin.</title>
        <authorList>
            <person name="Callol A."/>
            <person name="Pajuelo D."/>
            <person name="Ebbesson L."/>
            <person name="Teles M."/>
            <person name="MacKenzie S."/>
            <person name="Amaro C."/>
        </authorList>
    </citation>
    <scope>NUCLEOTIDE SEQUENCE</scope>
</reference>
<accession>A0A0E9W702</accession>
<protein>
    <submittedName>
        <fullName evidence="1">Uncharacterized protein</fullName>
    </submittedName>
</protein>
<dbReference type="AlphaFoldDB" id="A0A0E9W702"/>
<proteinExistence type="predicted"/>
<organism evidence="1">
    <name type="scientific">Anguilla anguilla</name>
    <name type="common">European freshwater eel</name>
    <name type="synonym">Muraena anguilla</name>
    <dbReference type="NCBI Taxonomy" id="7936"/>
    <lineage>
        <taxon>Eukaryota</taxon>
        <taxon>Metazoa</taxon>
        <taxon>Chordata</taxon>
        <taxon>Craniata</taxon>
        <taxon>Vertebrata</taxon>
        <taxon>Euteleostomi</taxon>
        <taxon>Actinopterygii</taxon>
        <taxon>Neopterygii</taxon>
        <taxon>Teleostei</taxon>
        <taxon>Anguilliformes</taxon>
        <taxon>Anguillidae</taxon>
        <taxon>Anguilla</taxon>
    </lineage>
</organism>
<dbReference type="EMBL" id="GBXM01022408">
    <property type="protein sequence ID" value="JAH86169.1"/>
    <property type="molecule type" value="Transcribed_RNA"/>
</dbReference>
<reference evidence="1" key="1">
    <citation type="submission" date="2014-11" db="EMBL/GenBank/DDBJ databases">
        <authorList>
            <person name="Amaro Gonzalez C."/>
        </authorList>
    </citation>
    <scope>NUCLEOTIDE SEQUENCE</scope>
</reference>
<sequence>MRNKSDPKCNALQLSHIKTFIKHIKHLSSCRTLETVMTFSIYITDKLVHLHQILMNHTLIIT</sequence>
<name>A0A0E9W702_ANGAN</name>